<dbReference type="Proteomes" id="UP001138540">
    <property type="component" value="Unassembled WGS sequence"/>
</dbReference>
<feature type="chain" id="PRO_5047444853" description="DUF8021 domain-containing protein" evidence="1">
    <location>
        <begin position="25"/>
        <end position="316"/>
    </location>
</feature>
<feature type="signal peptide" evidence="1">
    <location>
        <begin position="1"/>
        <end position="24"/>
    </location>
</feature>
<organism evidence="3 4">
    <name type="scientific">Sphingobium lignivorans</name>
    <dbReference type="NCBI Taxonomy" id="2735886"/>
    <lineage>
        <taxon>Bacteria</taxon>
        <taxon>Pseudomonadati</taxon>
        <taxon>Pseudomonadota</taxon>
        <taxon>Alphaproteobacteria</taxon>
        <taxon>Sphingomonadales</taxon>
        <taxon>Sphingomonadaceae</taxon>
        <taxon>Sphingobium</taxon>
    </lineage>
</organism>
<accession>A0ABR6NGL5</accession>
<name>A0ABR6NGL5_9SPHN</name>
<comment type="caution">
    <text evidence="3">The sequence shown here is derived from an EMBL/GenBank/DDBJ whole genome shotgun (WGS) entry which is preliminary data.</text>
</comment>
<keyword evidence="1" id="KW-0732">Signal</keyword>
<dbReference type="RefSeq" id="WP_184153940.1">
    <property type="nucleotide sequence ID" value="NZ_JACHKA010000001.1"/>
</dbReference>
<dbReference type="Pfam" id="PF26061">
    <property type="entry name" value="DUF8021"/>
    <property type="match status" value="1"/>
</dbReference>
<evidence type="ECO:0000256" key="1">
    <source>
        <dbReference type="SAM" id="SignalP"/>
    </source>
</evidence>
<sequence length="316" mass="34531">MGLRKTIATALLGFAAIAASPALAQASCDRACLEGVAAGFMAAMDAKDPAKVPVAAGFHYTENSVPLTLGDGFWATYQNKGSYSRYFADVPAGQVVWFGTAREADRPVLVSLRLKVVDRKVAEAEMLIYRNAEHVAKLEARAKMPAFDETLPKGQRPSREALVKAADSYFNGLTSGAPVAFTSDCNRVENGIQTTNNPEHKSPSFPDPAFNPFNMTCDQNMKTGLWRYIQRVEPRRYVLVDEERGNVVGMFMFVHPGTIKEVDSPTHGKVAMPANARIPSHVLIAEAFNIRDNKIRAIEAVEVGLPYGQPDGWQGR</sequence>
<gene>
    <name evidence="3" type="ORF">HNP60_002402</name>
</gene>
<evidence type="ECO:0000259" key="2">
    <source>
        <dbReference type="Pfam" id="PF26061"/>
    </source>
</evidence>
<keyword evidence="4" id="KW-1185">Reference proteome</keyword>
<reference evidence="3 4" key="1">
    <citation type="submission" date="2020-08" db="EMBL/GenBank/DDBJ databases">
        <title>Exploring microbial biodiversity for novel pathways involved in the catabolism of aromatic compounds derived from lignin.</title>
        <authorList>
            <person name="Elkins J."/>
        </authorList>
    </citation>
    <scope>NUCLEOTIDE SEQUENCE [LARGE SCALE GENOMIC DNA]</scope>
    <source>
        <strain evidence="3 4">B1D3A</strain>
    </source>
</reference>
<protein>
    <recommendedName>
        <fullName evidence="2">DUF8021 domain-containing protein</fullName>
    </recommendedName>
</protein>
<evidence type="ECO:0000313" key="4">
    <source>
        <dbReference type="Proteomes" id="UP001138540"/>
    </source>
</evidence>
<feature type="domain" description="DUF8021" evidence="2">
    <location>
        <begin position="155"/>
        <end position="301"/>
    </location>
</feature>
<dbReference type="InterPro" id="IPR058334">
    <property type="entry name" value="DUF8021"/>
</dbReference>
<evidence type="ECO:0000313" key="3">
    <source>
        <dbReference type="EMBL" id="MBB5986428.1"/>
    </source>
</evidence>
<proteinExistence type="predicted"/>
<dbReference type="EMBL" id="JACHKA010000001">
    <property type="protein sequence ID" value="MBB5986428.1"/>
    <property type="molecule type" value="Genomic_DNA"/>
</dbReference>